<reference evidence="1" key="1">
    <citation type="thesis" date="2020" institute="ProQuest LLC" country="789 East Eisenhower Parkway, Ann Arbor, MI, USA">
        <title>Comparative Genomics and Chromosome Evolution.</title>
        <authorList>
            <person name="Mudd A.B."/>
        </authorList>
    </citation>
    <scope>NUCLEOTIDE SEQUENCE</scope>
    <source>
        <strain evidence="1">Female2</strain>
        <tissue evidence="1">Blood</tissue>
    </source>
</reference>
<evidence type="ECO:0000313" key="2">
    <source>
        <dbReference type="Proteomes" id="UP000812440"/>
    </source>
</evidence>
<organism evidence="1 2">
    <name type="scientific">Hymenochirus boettgeri</name>
    <name type="common">Congo dwarf clawed frog</name>
    <dbReference type="NCBI Taxonomy" id="247094"/>
    <lineage>
        <taxon>Eukaryota</taxon>
        <taxon>Metazoa</taxon>
        <taxon>Chordata</taxon>
        <taxon>Craniata</taxon>
        <taxon>Vertebrata</taxon>
        <taxon>Euteleostomi</taxon>
        <taxon>Amphibia</taxon>
        <taxon>Batrachia</taxon>
        <taxon>Anura</taxon>
        <taxon>Pipoidea</taxon>
        <taxon>Pipidae</taxon>
        <taxon>Pipinae</taxon>
        <taxon>Hymenochirus</taxon>
    </lineage>
</organism>
<name>A0A8T2ICB1_9PIPI</name>
<evidence type="ECO:0000313" key="1">
    <source>
        <dbReference type="EMBL" id="KAG8429533.1"/>
    </source>
</evidence>
<keyword evidence="2" id="KW-1185">Reference proteome</keyword>
<dbReference type="AlphaFoldDB" id="A0A8T2ICB1"/>
<gene>
    <name evidence="1" type="ORF">GDO86_019909</name>
</gene>
<dbReference type="EMBL" id="JAACNH010005817">
    <property type="protein sequence ID" value="KAG8429533.1"/>
    <property type="molecule type" value="Genomic_DNA"/>
</dbReference>
<accession>A0A8T2ICB1</accession>
<dbReference type="Proteomes" id="UP000812440">
    <property type="component" value="Unassembled WGS sequence"/>
</dbReference>
<comment type="caution">
    <text evidence="1">The sequence shown here is derived from an EMBL/GenBank/DDBJ whole genome shotgun (WGS) entry which is preliminary data.</text>
</comment>
<protein>
    <submittedName>
        <fullName evidence="1">Uncharacterized protein</fullName>
    </submittedName>
</protein>
<sequence>MFIRSHKTEGCFKCNYFGNENLCNCHFLSCLKSSLFDWYNKSSFLTSFHIVRKRRISARGQNQPVIAISYWFKVKYSLICLNR</sequence>
<proteinExistence type="predicted"/>